<evidence type="ECO:0000313" key="2">
    <source>
        <dbReference type="Proteomes" id="UP000185860"/>
    </source>
</evidence>
<accession>A0A1U7IL36</accession>
<evidence type="ECO:0008006" key="3">
    <source>
        <dbReference type="Google" id="ProtNLM"/>
    </source>
</evidence>
<dbReference type="Pfam" id="PF11316">
    <property type="entry name" value="Rhamno_transf"/>
    <property type="match status" value="1"/>
</dbReference>
<gene>
    <name evidence="1" type="ORF">NIES2119_12215</name>
</gene>
<organism evidence="1 2">
    <name type="scientific">[Phormidium ambiguum] IAM M-71</name>
    <dbReference type="NCBI Taxonomy" id="454136"/>
    <lineage>
        <taxon>Bacteria</taxon>
        <taxon>Bacillati</taxon>
        <taxon>Cyanobacteriota</taxon>
        <taxon>Cyanophyceae</taxon>
        <taxon>Oscillatoriophycideae</taxon>
        <taxon>Aerosakkonematales</taxon>
        <taxon>Aerosakkonemataceae</taxon>
        <taxon>Floridanema</taxon>
    </lineage>
</organism>
<proteinExistence type="predicted"/>
<dbReference type="EMBL" id="MRCE01000010">
    <property type="protein sequence ID" value="OKH37951.1"/>
    <property type="molecule type" value="Genomic_DNA"/>
</dbReference>
<dbReference type="Proteomes" id="UP000185860">
    <property type="component" value="Unassembled WGS sequence"/>
</dbReference>
<protein>
    <recommendedName>
        <fullName evidence="3">Glycosyltransferase</fullName>
    </recommendedName>
</protein>
<name>A0A1U7IL36_9CYAN</name>
<dbReference type="STRING" id="454136.NIES2119_12215"/>
<dbReference type="AlphaFoldDB" id="A0A1U7IL36"/>
<dbReference type="InterPro" id="IPR021466">
    <property type="entry name" value="Put_rhamnosyl_transferase"/>
</dbReference>
<dbReference type="OrthoDB" id="9771846at2"/>
<reference evidence="1 2" key="1">
    <citation type="submission" date="2016-11" db="EMBL/GenBank/DDBJ databases">
        <title>Draft Genome Sequences of Nine Cyanobacterial Strains from Diverse Habitats.</title>
        <authorList>
            <person name="Zhu T."/>
            <person name="Hou S."/>
            <person name="Lu X."/>
            <person name="Hess W.R."/>
        </authorList>
    </citation>
    <scope>NUCLEOTIDE SEQUENCE [LARGE SCALE GENOMIC DNA]</scope>
    <source>
        <strain evidence="1 2">IAM M-71</strain>
    </source>
</reference>
<evidence type="ECO:0000313" key="1">
    <source>
        <dbReference type="EMBL" id="OKH37951.1"/>
    </source>
</evidence>
<sequence>MGQFSHYILTKFNVRNFPDLRPGCDPAWLERRFKLFDQYCFPSVSSQSNQNFQWLVFFDVDTPEPFKQKITEYSNKWKNFVPVYLDCPFPYGQFTDEVRAVVRNYIPADCEYLITTWLDNDDAIHKDYVQMIQDNFNQQECETVNFFFGYQLAEGKLYFDFELASHFISLIEKYNPDTFNTCHCRPHKELYEVCQSAKKVFCKPAWIEVVHGSNYMNVYRRGFRVPAGNILQNFSIEAEQPKDGEKTVPFMLEQAKISIFFPYYFLRKVFMRIKNKQLDELAMSRFAVKSY</sequence>
<comment type="caution">
    <text evidence="1">The sequence shown here is derived from an EMBL/GenBank/DDBJ whole genome shotgun (WGS) entry which is preliminary data.</text>
</comment>
<dbReference type="RefSeq" id="WP_073593791.1">
    <property type="nucleotide sequence ID" value="NZ_MRCE01000010.1"/>
</dbReference>